<comment type="cofactor">
    <cofactor evidence="1 4">
        <name>pyridoxal 5'-phosphate</name>
        <dbReference type="ChEBI" id="CHEBI:597326"/>
    </cofactor>
</comment>
<dbReference type="InterPro" id="IPR018319">
    <property type="entry name" value="SelA-like"/>
</dbReference>
<comment type="subcellular location">
    <subcellularLocation>
        <location evidence="4">Cytoplasm</location>
    </subcellularLocation>
</comment>
<dbReference type="Pfam" id="PF12390">
    <property type="entry name" value="Se-cys_synth_N"/>
    <property type="match status" value="1"/>
</dbReference>
<proteinExistence type="inferred from homology"/>
<dbReference type="NCBIfam" id="TIGR00474">
    <property type="entry name" value="selA"/>
    <property type="match status" value="1"/>
</dbReference>
<keyword evidence="4" id="KW-0711">Selenium</keyword>
<dbReference type="InterPro" id="IPR025862">
    <property type="entry name" value="SelA_trans_N_dom"/>
</dbReference>
<dbReference type="PANTHER" id="PTHR32328:SF0">
    <property type="entry name" value="L-SERYL-TRNA(SEC) SELENIUM TRANSFERASE"/>
    <property type="match status" value="1"/>
</dbReference>
<dbReference type="EC" id="2.9.1.1" evidence="4"/>
<dbReference type="GO" id="GO:0004125">
    <property type="term" value="F:L-seryl-tRNA(Sec) selenium transferase activity"/>
    <property type="evidence" value="ECO:0007669"/>
    <property type="project" value="UniProtKB-EC"/>
</dbReference>
<sequence length="475" mass="53002">MIVSKKKNIFSLIPKVDDLLKEEKIKNLLKKAPRIIVVECIREHIDHIRNKIIKLDDQEAEAFKIDDIKLINDIIQSVELKNTMNLRKVINATGVVLHTNLGRAILSESIKEDVWNVASNYSTLEFDIDSGKRGTRYSHVEEIITKLTGAEAAMVVNNNAAAVLLVLDTLAKNKEVIVSRGQLVEIGGSFRIPDVMQQSGAKLVEVGTTNKTHISDYENAICEETGALLKVHTSNYRILGFTKEVPLKDIVDLGKKYNIPVVEDIGSGTFIDFSKYGLYKEPTVQESVLGGADIVTFSGDKLLGGPQAGIIVGKEKYIKAMKKNPYTRAFRVDKLTLAVLEATLRLYLNEIDAVRKIPTLRMLTMSFEEIMEKADALYKLLKACIKNCTFEKINGVSQVGGGSMPLEEMGTILISIKPKSLSINKFEQMLRNYKTPIIARISEDKVLLDVRTIKRNEFKIIADGLSHILMGQRGE</sequence>
<keyword evidence="4" id="KW-0648">Protein biosynthesis</keyword>
<keyword evidence="7" id="KW-1185">Reference proteome</keyword>
<evidence type="ECO:0000256" key="1">
    <source>
        <dbReference type="ARBA" id="ARBA00001933"/>
    </source>
</evidence>
<protein>
    <recommendedName>
        <fullName evidence="4">L-seryl-tRNA(Sec) selenium transferase</fullName>
        <ecNumber evidence="4">2.9.1.1</ecNumber>
    </recommendedName>
    <alternativeName>
        <fullName evidence="4">Selenocysteine synthase</fullName>
        <shortName evidence="4">Sec synthase</shortName>
    </alternativeName>
    <alternativeName>
        <fullName evidence="4">Selenocysteinyl-tRNA(Sec) synthase</fullName>
    </alternativeName>
</protein>
<feature type="modified residue" description="N6-(pyridoxal phosphate)lysine" evidence="4">
    <location>
        <position position="301"/>
    </location>
</feature>
<dbReference type="Proteomes" id="UP000886818">
    <property type="component" value="Chromosome"/>
</dbReference>
<comment type="pathway">
    <text evidence="4">Aminoacyl-tRNA biosynthesis; selenocysteinyl-tRNA(Sec) biosynthesis; selenocysteinyl-tRNA(Sec) from L-seryl-tRNA(Sec) (bacterial route): step 1/1.</text>
</comment>
<evidence type="ECO:0000256" key="3">
    <source>
        <dbReference type="ARBA" id="ARBA00022898"/>
    </source>
</evidence>
<comment type="similarity">
    <text evidence="4">Belongs to the SelA family.</text>
</comment>
<dbReference type="Pfam" id="PF03841">
    <property type="entry name" value="SelA"/>
    <property type="match status" value="1"/>
</dbReference>
<dbReference type="HAMAP" id="MF_00423">
    <property type="entry name" value="SelA"/>
    <property type="match status" value="1"/>
</dbReference>
<evidence type="ECO:0000256" key="4">
    <source>
        <dbReference type="HAMAP-Rule" id="MF_00423"/>
    </source>
</evidence>
<feature type="domain" description="L-seryl-tRNA selenium transferase N-terminal" evidence="5">
    <location>
        <begin position="10"/>
        <end position="49"/>
    </location>
</feature>
<dbReference type="EMBL" id="CP078093">
    <property type="protein sequence ID" value="QXM05919.1"/>
    <property type="molecule type" value="Genomic_DNA"/>
</dbReference>
<accession>A0ABX8RBT4</accession>
<reference evidence="6" key="1">
    <citation type="submission" date="2021-07" db="EMBL/GenBank/DDBJ databases">
        <title>Complete genome sequence of Crassaminicella sp. 143-21, isolated from a deep-sea hydrothermal vent.</title>
        <authorList>
            <person name="Li X."/>
        </authorList>
    </citation>
    <scope>NUCLEOTIDE SEQUENCE</scope>
    <source>
        <strain evidence="6">143-21</strain>
    </source>
</reference>
<evidence type="ECO:0000313" key="7">
    <source>
        <dbReference type="Proteomes" id="UP000886818"/>
    </source>
</evidence>
<dbReference type="PANTHER" id="PTHR32328">
    <property type="entry name" value="L-SERYL-TRNA(SEC) SELENIUM TRANSFERASE"/>
    <property type="match status" value="1"/>
</dbReference>
<organism evidence="6 7">
    <name type="scientific">Crassaminicella indica</name>
    <dbReference type="NCBI Taxonomy" id="2855394"/>
    <lineage>
        <taxon>Bacteria</taxon>
        <taxon>Bacillati</taxon>
        <taxon>Bacillota</taxon>
        <taxon>Clostridia</taxon>
        <taxon>Eubacteriales</taxon>
        <taxon>Clostridiaceae</taxon>
        <taxon>Crassaminicella</taxon>
    </lineage>
</organism>
<name>A0ABX8RBT4_9CLOT</name>
<dbReference type="RefSeq" id="WP_218282616.1">
    <property type="nucleotide sequence ID" value="NZ_CP078093.1"/>
</dbReference>
<evidence type="ECO:0000313" key="6">
    <source>
        <dbReference type="EMBL" id="QXM05919.1"/>
    </source>
</evidence>
<evidence type="ECO:0000256" key="2">
    <source>
        <dbReference type="ARBA" id="ARBA00022679"/>
    </source>
</evidence>
<keyword evidence="4" id="KW-0963">Cytoplasm</keyword>
<evidence type="ECO:0000259" key="5">
    <source>
        <dbReference type="Pfam" id="PF12390"/>
    </source>
</evidence>
<dbReference type="InterPro" id="IPR004534">
    <property type="entry name" value="SelA_trans"/>
</dbReference>
<keyword evidence="3 4" id="KW-0663">Pyridoxal phosphate</keyword>
<keyword evidence="2 4" id="KW-0808">Transferase</keyword>
<comment type="function">
    <text evidence="4">Converts seryl-tRNA(Sec) to selenocysteinyl-tRNA(Sec) required for selenoprotein biosynthesis.</text>
</comment>
<comment type="catalytic activity">
    <reaction evidence="4">
        <text>L-seryl-tRNA(Sec) + selenophosphate + H(+) = L-selenocysteinyl-tRNA(Sec) + phosphate</text>
        <dbReference type="Rhea" id="RHEA:22728"/>
        <dbReference type="Rhea" id="RHEA-COMP:9742"/>
        <dbReference type="Rhea" id="RHEA-COMP:9743"/>
        <dbReference type="ChEBI" id="CHEBI:15378"/>
        <dbReference type="ChEBI" id="CHEBI:16144"/>
        <dbReference type="ChEBI" id="CHEBI:43474"/>
        <dbReference type="ChEBI" id="CHEBI:78533"/>
        <dbReference type="ChEBI" id="CHEBI:78573"/>
        <dbReference type="EC" id="2.9.1.1"/>
    </reaction>
</comment>
<gene>
    <name evidence="4 6" type="primary">selA</name>
    <name evidence="6" type="ORF">KVH43_11225</name>
</gene>